<reference evidence="2" key="1">
    <citation type="submission" date="2012-04" db="EMBL/GenBank/DDBJ databases">
        <title>The Genome Sequence of Loa loa.</title>
        <authorList>
            <consortium name="The Broad Institute Genome Sequencing Platform"/>
            <consortium name="Broad Institute Genome Sequencing Center for Infectious Disease"/>
            <person name="Nutman T.B."/>
            <person name="Fink D.L."/>
            <person name="Russ C."/>
            <person name="Young S."/>
            <person name="Zeng Q."/>
            <person name="Gargeya S."/>
            <person name="Alvarado L."/>
            <person name="Berlin A."/>
            <person name="Chapman S.B."/>
            <person name="Chen Z."/>
            <person name="Freedman E."/>
            <person name="Gellesch M."/>
            <person name="Goldberg J."/>
            <person name="Griggs A."/>
            <person name="Gujja S."/>
            <person name="Heilman E.R."/>
            <person name="Heiman D."/>
            <person name="Howarth C."/>
            <person name="Mehta T."/>
            <person name="Neiman D."/>
            <person name="Pearson M."/>
            <person name="Roberts A."/>
            <person name="Saif S."/>
            <person name="Shea T."/>
            <person name="Shenoy N."/>
            <person name="Sisk P."/>
            <person name="Stolte C."/>
            <person name="Sykes S."/>
            <person name="White J."/>
            <person name="Yandava C."/>
            <person name="Haas B."/>
            <person name="Henn M.R."/>
            <person name="Nusbaum C."/>
            <person name="Birren B."/>
        </authorList>
    </citation>
    <scope>NUCLEOTIDE SEQUENCE [LARGE SCALE GENOMIC DNA]</scope>
</reference>
<evidence type="ECO:0000313" key="2">
    <source>
        <dbReference type="EMBL" id="EJD73601.1"/>
    </source>
</evidence>
<protein>
    <submittedName>
        <fullName evidence="2">Uncharacterized protein</fullName>
    </submittedName>
</protein>
<gene>
    <name evidence="2" type="ORF">LOAG_18982</name>
</gene>
<dbReference type="RefSeq" id="XP_020304559.1">
    <property type="nucleotide sequence ID" value="XM_020451641.1"/>
</dbReference>
<feature type="region of interest" description="Disordered" evidence="1">
    <location>
        <begin position="1"/>
        <end position="62"/>
    </location>
</feature>
<dbReference type="KEGG" id="loa:LOAG_18982"/>
<accession>A0A1S0UDU4</accession>
<proteinExistence type="predicted"/>
<feature type="compositionally biased region" description="Basic and acidic residues" evidence="1">
    <location>
        <begin position="16"/>
        <end position="36"/>
    </location>
</feature>
<dbReference type="AlphaFoldDB" id="A0A1S0UDU4"/>
<feature type="compositionally biased region" description="Basic and acidic residues" evidence="1">
    <location>
        <begin position="44"/>
        <end position="62"/>
    </location>
</feature>
<organism evidence="2">
    <name type="scientific">Loa loa</name>
    <name type="common">Eye worm</name>
    <name type="synonym">Filaria loa</name>
    <dbReference type="NCBI Taxonomy" id="7209"/>
    <lineage>
        <taxon>Eukaryota</taxon>
        <taxon>Metazoa</taxon>
        <taxon>Ecdysozoa</taxon>
        <taxon>Nematoda</taxon>
        <taxon>Chromadorea</taxon>
        <taxon>Rhabditida</taxon>
        <taxon>Spirurina</taxon>
        <taxon>Spiruromorpha</taxon>
        <taxon>Filarioidea</taxon>
        <taxon>Onchocercidae</taxon>
        <taxon>Loa</taxon>
    </lineage>
</organism>
<sequence length="62" mass="7423">MVAVVHLSGQPMNRCRNGEASKWERKEYDDKQRLKQDFLGGSEGRMEKKREGEERRKERKDE</sequence>
<dbReference type="EMBL" id="JH712870">
    <property type="protein sequence ID" value="EJD73601.1"/>
    <property type="molecule type" value="Genomic_DNA"/>
</dbReference>
<dbReference type="InParanoid" id="A0A1S0UDU4"/>
<name>A0A1S0UDU4_LOALO</name>
<dbReference type="CTD" id="31252107"/>
<evidence type="ECO:0000256" key="1">
    <source>
        <dbReference type="SAM" id="MobiDB-lite"/>
    </source>
</evidence>
<dbReference type="GeneID" id="31252107"/>